<evidence type="ECO:0000313" key="6">
    <source>
        <dbReference type="Proteomes" id="UP000429595"/>
    </source>
</evidence>
<protein>
    <submittedName>
        <fullName evidence="5">Thioredoxin</fullName>
    </submittedName>
</protein>
<evidence type="ECO:0000256" key="3">
    <source>
        <dbReference type="ARBA" id="ARBA00023284"/>
    </source>
</evidence>
<dbReference type="InterPro" id="IPR036249">
    <property type="entry name" value="Thioredoxin-like_sf"/>
</dbReference>
<name>A0A6I1FN45_9BACI</name>
<dbReference type="GO" id="GO:0005829">
    <property type="term" value="C:cytosol"/>
    <property type="evidence" value="ECO:0007669"/>
    <property type="project" value="TreeGrafter"/>
</dbReference>
<evidence type="ECO:0000313" key="5">
    <source>
        <dbReference type="EMBL" id="KAB7705383.1"/>
    </source>
</evidence>
<dbReference type="Gene3D" id="3.40.30.10">
    <property type="entry name" value="Glutaredoxin"/>
    <property type="match status" value="1"/>
</dbReference>
<proteinExistence type="inferred from homology"/>
<dbReference type="PANTHER" id="PTHR45663">
    <property type="entry name" value="GEO12009P1"/>
    <property type="match status" value="1"/>
</dbReference>
<evidence type="ECO:0000256" key="2">
    <source>
        <dbReference type="ARBA" id="ARBA00023157"/>
    </source>
</evidence>
<dbReference type="EMBL" id="WEIO01000009">
    <property type="protein sequence ID" value="KAB7705383.1"/>
    <property type="molecule type" value="Genomic_DNA"/>
</dbReference>
<gene>
    <name evidence="5" type="ORF">F9802_14895</name>
</gene>
<sequence length="106" mass="12067">MEQITTMPVLQEKLNENHLALLYISRPGCSVCHAVLPQVENVLTNYPKVSSFHVNADDIPQVAGEFSVFTIPAVLFFVDGKEMFRKARFIPMEELNNQIKKITDFI</sequence>
<dbReference type="AlphaFoldDB" id="A0A6I1FN45"/>
<dbReference type="InterPro" id="IPR013766">
    <property type="entry name" value="Thioredoxin_domain"/>
</dbReference>
<keyword evidence="2" id="KW-1015">Disulfide bond</keyword>
<dbReference type="CDD" id="cd02947">
    <property type="entry name" value="TRX_family"/>
    <property type="match status" value="1"/>
</dbReference>
<dbReference type="Proteomes" id="UP000429595">
    <property type="component" value="Unassembled WGS sequence"/>
</dbReference>
<dbReference type="GO" id="GO:0015035">
    <property type="term" value="F:protein-disulfide reductase activity"/>
    <property type="evidence" value="ECO:0007669"/>
    <property type="project" value="TreeGrafter"/>
</dbReference>
<comment type="similarity">
    <text evidence="1">Belongs to the thioredoxin family.</text>
</comment>
<dbReference type="Pfam" id="PF00085">
    <property type="entry name" value="Thioredoxin"/>
    <property type="match status" value="1"/>
</dbReference>
<evidence type="ECO:0000259" key="4">
    <source>
        <dbReference type="Pfam" id="PF00085"/>
    </source>
</evidence>
<feature type="domain" description="Thioredoxin" evidence="4">
    <location>
        <begin position="11"/>
        <end position="100"/>
    </location>
</feature>
<dbReference type="PANTHER" id="PTHR45663:SF11">
    <property type="entry name" value="GEO12009P1"/>
    <property type="match status" value="1"/>
</dbReference>
<evidence type="ECO:0000256" key="1">
    <source>
        <dbReference type="ARBA" id="ARBA00008987"/>
    </source>
</evidence>
<reference evidence="5 6" key="1">
    <citation type="submission" date="2019-10" db="EMBL/GenBank/DDBJ databases">
        <title>Bacillus aerolatum sp. nov., isolated from bioaerosol of sport playgrounds.</title>
        <authorList>
            <person name="Chen P."/>
            <person name="Zhang G."/>
        </authorList>
    </citation>
    <scope>NUCLEOTIDE SEQUENCE [LARGE SCALE GENOMIC DNA]</scope>
    <source>
        <strain evidence="5 6">CX253</strain>
    </source>
</reference>
<accession>A0A6I1FN45</accession>
<keyword evidence="6" id="KW-1185">Reference proteome</keyword>
<organism evidence="5 6">
    <name type="scientific">Bacillus aerolatus</name>
    <dbReference type="NCBI Taxonomy" id="2653354"/>
    <lineage>
        <taxon>Bacteria</taxon>
        <taxon>Bacillati</taxon>
        <taxon>Bacillota</taxon>
        <taxon>Bacilli</taxon>
        <taxon>Bacillales</taxon>
        <taxon>Bacillaceae</taxon>
        <taxon>Bacillus</taxon>
    </lineage>
</organism>
<keyword evidence="3" id="KW-0676">Redox-active center</keyword>
<dbReference type="SUPFAM" id="SSF52833">
    <property type="entry name" value="Thioredoxin-like"/>
    <property type="match status" value="1"/>
</dbReference>
<dbReference type="GO" id="GO:0045454">
    <property type="term" value="P:cell redox homeostasis"/>
    <property type="evidence" value="ECO:0007669"/>
    <property type="project" value="TreeGrafter"/>
</dbReference>
<comment type="caution">
    <text evidence="5">The sequence shown here is derived from an EMBL/GenBank/DDBJ whole genome shotgun (WGS) entry which is preliminary data.</text>
</comment>
<dbReference type="RefSeq" id="WP_152153356.1">
    <property type="nucleotide sequence ID" value="NZ_WEIO01000009.1"/>
</dbReference>